<feature type="transmembrane region" description="Helical" evidence="7">
    <location>
        <begin position="7"/>
        <end position="23"/>
    </location>
</feature>
<dbReference type="PANTHER" id="PTHR33362">
    <property type="entry name" value="SIALIC ACID TRAP TRANSPORTER PERMEASE PROTEIN SIAT-RELATED"/>
    <property type="match status" value="1"/>
</dbReference>
<feature type="domain" description="TRAP C4-dicarboxylate transport system permease DctM subunit" evidence="8">
    <location>
        <begin position="3"/>
        <end position="203"/>
    </location>
</feature>
<feature type="transmembrane region" description="Helical" evidence="7">
    <location>
        <begin position="148"/>
        <end position="167"/>
    </location>
</feature>
<dbReference type="Pfam" id="PF06808">
    <property type="entry name" value="DctM"/>
    <property type="match status" value="1"/>
</dbReference>
<dbReference type="AlphaFoldDB" id="A0A645B9A7"/>
<evidence type="ECO:0000313" key="9">
    <source>
        <dbReference type="EMBL" id="MPM62012.1"/>
    </source>
</evidence>
<evidence type="ECO:0000256" key="5">
    <source>
        <dbReference type="ARBA" id="ARBA00022989"/>
    </source>
</evidence>
<dbReference type="EMBL" id="VSSQ01018645">
    <property type="protein sequence ID" value="MPM62012.1"/>
    <property type="molecule type" value="Genomic_DNA"/>
</dbReference>
<keyword evidence="2" id="KW-1003">Cell membrane</keyword>
<reference evidence="9" key="1">
    <citation type="submission" date="2019-08" db="EMBL/GenBank/DDBJ databases">
        <authorList>
            <person name="Kucharzyk K."/>
            <person name="Murdoch R.W."/>
            <person name="Higgins S."/>
            <person name="Loffler F."/>
        </authorList>
    </citation>
    <scope>NUCLEOTIDE SEQUENCE</scope>
</reference>
<evidence type="ECO:0000256" key="2">
    <source>
        <dbReference type="ARBA" id="ARBA00022475"/>
    </source>
</evidence>
<feature type="transmembrane region" description="Helical" evidence="7">
    <location>
        <begin position="58"/>
        <end position="79"/>
    </location>
</feature>
<comment type="caution">
    <text evidence="9">The sequence shown here is derived from an EMBL/GenBank/DDBJ whole genome shotgun (WGS) entry which is preliminary data.</text>
</comment>
<dbReference type="GO" id="GO:0022857">
    <property type="term" value="F:transmembrane transporter activity"/>
    <property type="evidence" value="ECO:0007669"/>
    <property type="project" value="TreeGrafter"/>
</dbReference>
<evidence type="ECO:0000256" key="1">
    <source>
        <dbReference type="ARBA" id="ARBA00004429"/>
    </source>
</evidence>
<evidence type="ECO:0000256" key="4">
    <source>
        <dbReference type="ARBA" id="ARBA00022692"/>
    </source>
</evidence>
<evidence type="ECO:0000256" key="7">
    <source>
        <dbReference type="SAM" id="Phobius"/>
    </source>
</evidence>
<feature type="transmembrane region" description="Helical" evidence="7">
    <location>
        <begin position="99"/>
        <end position="116"/>
    </location>
</feature>
<keyword evidence="3" id="KW-0997">Cell inner membrane</keyword>
<gene>
    <name evidence="9" type="primary">dctM_61</name>
    <name evidence="9" type="ORF">SDC9_108877</name>
</gene>
<dbReference type="InterPro" id="IPR010656">
    <property type="entry name" value="DctM"/>
</dbReference>
<dbReference type="InterPro" id="IPR004681">
    <property type="entry name" value="TRAP_DctM"/>
</dbReference>
<evidence type="ECO:0000256" key="3">
    <source>
        <dbReference type="ARBA" id="ARBA00022519"/>
    </source>
</evidence>
<sequence>MWQGIPSLLLIVIVIGGILKGIFTATEGSAIAVVYSLILGVIYRNIKLGDLPKILLSSVKTTAVVEFLVCVSSIMSWVMSFAKIPQMIANGMMGLSHNPIVILLIMNLILLIVGTFMDPTPAVLIFTPIFLPIVQGFGMTTVHFGLMMVMNLCVGTITPPVGAILFAGCKIGNVKIEQVIRMLLPFFAVVIVALLFVTFIPGLSMALPTALGLTTAPASMLFVGG</sequence>
<evidence type="ECO:0000256" key="6">
    <source>
        <dbReference type="ARBA" id="ARBA00023136"/>
    </source>
</evidence>
<feature type="transmembrane region" description="Helical" evidence="7">
    <location>
        <begin position="123"/>
        <end position="142"/>
    </location>
</feature>
<protein>
    <submittedName>
        <fullName evidence="9">C4-dicarboxylate TRAP transporter large permease protein DctM</fullName>
    </submittedName>
</protein>
<dbReference type="GO" id="GO:0005886">
    <property type="term" value="C:plasma membrane"/>
    <property type="evidence" value="ECO:0007669"/>
    <property type="project" value="UniProtKB-SubCell"/>
</dbReference>
<keyword evidence="6 7" id="KW-0472">Membrane</keyword>
<feature type="transmembrane region" description="Helical" evidence="7">
    <location>
        <begin position="179"/>
        <end position="200"/>
    </location>
</feature>
<dbReference type="PANTHER" id="PTHR33362:SF2">
    <property type="entry name" value="TRAP TRANSPORTER LARGE PERMEASE PROTEIN"/>
    <property type="match status" value="1"/>
</dbReference>
<keyword evidence="4 7" id="KW-0812">Transmembrane</keyword>
<accession>A0A645B9A7</accession>
<name>A0A645B9A7_9ZZZZ</name>
<proteinExistence type="predicted"/>
<comment type="subcellular location">
    <subcellularLocation>
        <location evidence="1">Cell inner membrane</location>
        <topology evidence="1">Multi-pass membrane protein</topology>
    </subcellularLocation>
</comment>
<organism evidence="9">
    <name type="scientific">bioreactor metagenome</name>
    <dbReference type="NCBI Taxonomy" id="1076179"/>
    <lineage>
        <taxon>unclassified sequences</taxon>
        <taxon>metagenomes</taxon>
        <taxon>ecological metagenomes</taxon>
    </lineage>
</organism>
<evidence type="ECO:0000259" key="8">
    <source>
        <dbReference type="Pfam" id="PF06808"/>
    </source>
</evidence>
<keyword evidence="5 7" id="KW-1133">Transmembrane helix</keyword>